<dbReference type="AlphaFoldDB" id="A0A6T7XFN2"/>
<evidence type="ECO:0000313" key="3">
    <source>
        <dbReference type="EMBL" id="CAE2197570.1"/>
    </source>
</evidence>
<organism evidence="3">
    <name type="scientific">Prymnesium polylepis</name>
    <dbReference type="NCBI Taxonomy" id="72548"/>
    <lineage>
        <taxon>Eukaryota</taxon>
        <taxon>Haptista</taxon>
        <taxon>Haptophyta</taxon>
        <taxon>Prymnesiophyceae</taxon>
        <taxon>Prymnesiales</taxon>
        <taxon>Prymnesiaceae</taxon>
        <taxon>Prymnesium</taxon>
    </lineage>
</organism>
<accession>A0A6T7XFN2</accession>
<dbReference type="PANTHER" id="PTHR23020">
    <property type="entry name" value="UNCHARACTERIZED NUCLEAR HORMONE RECEPTOR-RELATED"/>
    <property type="match status" value="1"/>
</dbReference>
<feature type="domain" description="Aminoglycoside phosphotransferase" evidence="1">
    <location>
        <begin position="55"/>
        <end position="127"/>
    </location>
</feature>
<dbReference type="PANTHER" id="PTHR23020:SF41">
    <property type="entry name" value="AMINOGLYCOSIDE PHOSPHOTRANSFERASE DOMAIN-CONTAINING PROTEIN"/>
    <property type="match status" value="1"/>
</dbReference>
<evidence type="ECO:0000259" key="1">
    <source>
        <dbReference type="Pfam" id="PF01636"/>
    </source>
</evidence>
<dbReference type="SUPFAM" id="SSF56112">
    <property type="entry name" value="Protein kinase-like (PK-like)"/>
    <property type="match status" value="1"/>
</dbReference>
<name>A0A6T7XFN2_9EUKA</name>
<dbReference type="Gene3D" id="3.90.1200.10">
    <property type="match status" value="1"/>
</dbReference>
<dbReference type="InterPro" id="IPR011009">
    <property type="entry name" value="Kinase-like_dom_sf"/>
</dbReference>
<gene>
    <name evidence="2" type="ORF">CPOL0286_LOCUS2923</name>
    <name evidence="3" type="ORF">CPOL0286_LOCUS2924</name>
</gene>
<dbReference type="EMBL" id="HBKO01006049">
    <property type="protein sequence ID" value="CAE2197569.1"/>
    <property type="molecule type" value="Transcribed_RNA"/>
</dbReference>
<dbReference type="EMBL" id="HBKO01006050">
    <property type="protein sequence ID" value="CAE2197570.1"/>
    <property type="molecule type" value="Transcribed_RNA"/>
</dbReference>
<reference evidence="3" key="1">
    <citation type="submission" date="2021-01" db="EMBL/GenBank/DDBJ databases">
        <authorList>
            <person name="Corre E."/>
            <person name="Pelletier E."/>
            <person name="Niang G."/>
            <person name="Scheremetjew M."/>
            <person name="Finn R."/>
            <person name="Kale V."/>
            <person name="Holt S."/>
            <person name="Cochrane G."/>
            <person name="Meng A."/>
            <person name="Brown T."/>
            <person name="Cohen L."/>
        </authorList>
    </citation>
    <scope>NUCLEOTIDE SEQUENCE</scope>
    <source>
        <strain evidence="3">UIO037</strain>
    </source>
</reference>
<dbReference type="InterPro" id="IPR052961">
    <property type="entry name" value="Oxido-Kinase-like_Enzymes"/>
</dbReference>
<protein>
    <recommendedName>
        <fullName evidence="1">Aminoglycoside phosphotransferase domain-containing protein</fullName>
    </recommendedName>
</protein>
<dbReference type="Pfam" id="PF01636">
    <property type="entry name" value="APH"/>
    <property type="match status" value="1"/>
</dbReference>
<sequence length="294" mass="32623">MPDLSSGALGIKPHNAPWYQPGWGNDLKDYWPRFEAKWRTRMGGDAMGPGLPEEAFAVGKAIIDNFAWIQDELSSKPHTFNHGDVKPPNMFMMPGDLPAFIDWQYTAVGKGCQDIVFFLIEGYDVDECRRLEPIVMAHYHASLVQNGIIDYSLDDLKRDWKLACMHFPMYVAFWFGTTPDDKLVDPGFPRRFVPRAFDAVLRNCAADVLPTNLKIDVPTTSDAPGATPTEEFDVFAPVPADLSGCQKALVETRAALMEIRRQRDELKAAIKSIASIAMSTANQTPGSPNGVSLS</sequence>
<dbReference type="InterPro" id="IPR002575">
    <property type="entry name" value="Aminoglycoside_PTrfase"/>
</dbReference>
<evidence type="ECO:0000313" key="2">
    <source>
        <dbReference type="EMBL" id="CAE2197569.1"/>
    </source>
</evidence>
<proteinExistence type="predicted"/>